<dbReference type="RefSeq" id="WP_185256202.1">
    <property type="nucleotide sequence ID" value="NZ_AP023368.1"/>
</dbReference>
<accession>A0A7I8DQ30</accession>
<evidence type="ECO:0000256" key="1">
    <source>
        <dbReference type="ARBA" id="ARBA00009437"/>
    </source>
</evidence>
<dbReference type="SUPFAM" id="SSF53850">
    <property type="entry name" value="Periplasmic binding protein-like II"/>
    <property type="match status" value="1"/>
</dbReference>
<organism evidence="6 7">
    <name type="scientific">Anaerocolumna chitinilytica</name>
    <dbReference type="NCBI Taxonomy" id="1727145"/>
    <lineage>
        <taxon>Bacteria</taxon>
        <taxon>Bacillati</taxon>
        <taxon>Bacillota</taxon>
        <taxon>Clostridia</taxon>
        <taxon>Lachnospirales</taxon>
        <taxon>Lachnospiraceae</taxon>
        <taxon>Anaerocolumna</taxon>
    </lineage>
</organism>
<evidence type="ECO:0000256" key="2">
    <source>
        <dbReference type="ARBA" id="ARBA00023015"/>
    </source>
</evidence>
<dbReference type="PRINTS" id="PR00039">
    <property type="entry name" value="HTHLYSR"/>
</dbReference>
<keyword evidence="2" id="KW-0805">Transcription regulation</keyword>
<dbReference type="InterPro" id="IPR000847">
    <property type="entry name" value="LysR_HTH_N"/>
</dbReference>
<evidence type="ECO:0000313" key="6">
    <source>
        <dbReference type="EMBL" id="BCK00541.1"/>
    </source>
</evidence>
<dbReference type="GO" id="GO:0003700">
    <property type="term" value="F:DNA-binding transcription factor activity"/>
    <property type="evidence" value="ECO:0007669"/>
    <property type="project" value="InterPro"/>
</dbReference>
<name>A0A7I8DQ30_9FIRM</name>
<feature type="domain" description="HTH lysR-type" evidence="5">
    <location>
        <begin position="1"/>
        <end position="60"/>
    </location>
</feature>
<dbReference type="InterPro" id="IPR036390">
    <property type="entry name" value="WH_DNA-bd_sf"/>
</dbReference>
<dbReference type="GO" id="GO:0000976">
    <property type="term" value="F:transcription cis-regulatory region binding"/>
    <property type="evidence" value="ECO:0007669"/>
    <property type="project" value="TreeGrafter"/>
</dbReference>
<dbReference type="CDD" id="cd05466">
    <property type="entry name" value="PBP2_LTTR_substrate"/>
    <property type="match status" value="1"/>
</dbReference>
<dbReference type="SUPFAM" id="SSF46785">
    <property type="entry name" value="Winged helix' DNA-binding domain"/>
    <property type="match status" value="1"/>
</dbReference>
<keyword evidence="3" id="KW-0238">DNA-binding</keyword>
<dbReference type="PANTHER" id="PTHR30126:SF64">
    <property type="entry name" value="HTH-TYPE TRANSCRIPTIONAL REGULATOR CITR"/>
    <property type="match status" value="1"/>
</dbReference>
<dbReference type="Proteomes" id="UP000515703">
    <property type="component" value="Chromosome"/>
</dbReference>
<evidence type="ECO:0000256" key="3">
    <source>
        <dbReference type="ARBA" id="ARBA00023125"/>
    </source>
</evidence>
<reference evidence="6 7" key="2">
    <citation type="submission" date="2020-08" db="EMBL/GenBank/DDBJ databases">
        <authorList>
            <person name="Ueki A."/>
            <person name="Tonouchi A."/>
        </authorList>
    </citation>
    <scope>NUCLEOTIDE SEQUENCE [LARGE SCALE GENOMIC DNA]</scope>
    <source>
        <strain evidence="6 7">CTTW</strain>
    </source>
</reference>
<evidence type="ECO:0000259" key="5">
    <source>
        <dbReference type="PROSITE" id="PS50931"/>
    </source>
</evidence>
<dbReference type="Pfam" id="PF00126">
    <property type="entry name" value="HTH_1"/>
    <property type="match status" value="1"/>
</dbReference>
<dbReference type="KEGG" id="acht:bsdcttw_35810"/>
<reference evidence="6 7" key="1">
    <citation type="submission" date="2020-08" db="EMBL/GenBank/DDBJ databases">
        <title>Draft genome sequencing of an Anaerocolumna strain isolated from anoxic soil subjected to BSD treatment.</title>
        <authorList>
            <person name="Uek A."/>
            <person name="Tonouchi A."/>
        </authorList>
    </citation>
    <scope>NUCLEOTIDE SEQUENCE [LARGE SCALE GENOMIC DNA]</scope>
    <source>
        <strain evidence="6 7">CTTW</strain>
    </source>
</reference>
<dbReference type="Gene3D" id="3.40.190.290">
    <property type="match status" value="1"/>
</dbReference>
<dbReference type="Gene3D" id="1.10.10.10">
    <property type="entry name" value="Winged helix-like DNA-binding domain superfamily/Winged helix DNA-binding domain"/>
    <property type="match status" value="1"/>
</dbReference>
<gene>
    <name evidence="6" type="ORF">bsdcttw_35810</name>
</gene>
<dbReference type="InterPro" id="IPR036388">
    <property type="entry name" value="WH-like_DNA-bd_sf"/>
</dbReference>
<evidence type="ECO:0000313" key="7">
    <source>
        <dbReference type="Proteomes" id="UP000515703"/>
    </source>
</evidence>
<dbReference type="Pfam" id="PF03466">
    <property type="entry name" value="LysR_substrate"/>
    <property type="match status" value="1"/>
</dbReference>
<dbReference type="PANTHER" id="PTHR30126">
    <property type="entry name" value="HTH-TYPE TRANSCRIPTIONAL REGULATOR"/>
    <property type="match status" value="1"/>
</dbReference>
<proteinExistence type="inferred from homology"/>
<dbReference type="EMBL" id="AP023368">
    <property type="protein sequence ID" value="BCK00541.1"/>
    <property type="molecule type" value="Genomic_DNA"/>
</dbReference>
<comment type="similarity">
    <text evidence="1">Belongs to the LysR transcriptional regulatory family.</text>
</comment>
<dbReference type="PROSITE" id="PS50931">
    <property type="entry name" value="HTH_LYSR"/>
    <property type="match status" value="1"/>
</dbReference>
<keyword evidence="4" id="KW-0804">Transcription</keyword>
<evidence type="ECO:0000256" key="4">
    <source>
        <dbReference type="ARBA" id="ARBA00023163"/>
    </source>
</evidence>
<protein>
    <submittedName>
        <fullName evidence="6">LysR family transcriptional regulator</fullName>
    </submittedName>
</protein>
<dbReference type="AlphaFoldDB" id="A0A7I8DQ30"/>
<keyword evidence="7" id="KW-1185">Reference proteome</keyword>
<dbReference type="InterPro" id="IPR005119">
    <property type="entry name" value="LysR_subst-bd"/>
</dbReference>
<sequence length="311" mass="35515">MESNLTLYRIFNSVAATGNISRSSKELFISQPAVSKAVQTLEDNLKMTLFIRSSRGVRLTEEGALLYEYTKSAFDTLSEGESTLLRMKELGIGHLRIGVSNTLCKYILLPYLKDFIKKYPHIKITIECQSTYKTLELLGQNKIDIGLIGRPANLKGMDFYEIQKIEDIFVSTQAYLDNLNQQLSKSHRRKPAISPEDTLDIISNSNVLLLDEKNITRLYVEDYFTRNNIKTNQLLEVSSMDLLIEFAKIGLGISCVIKEFVQDELTSKELIELPLNPPLEKRAVGFSYCKDAFLSQAVKHFIDFYKERSLR</sequence>